<dbReference type="Pfam" id="PF03055">
    <property type="entry name" value="RPE65"/>
    <property type="match status" value="1"/>
</dbReference>
<organism evidence="7 8">
    <name type="scientific">Sphingomonas aurantiaca</name>
    <dbReference type="NCBI Taxonomy" id="185949"/>
    <lineage>
        <taxon>Bacteria</taxon>
        <taxon>Pseudomonadati</taxon>
        <taxon>Pseudomonadota</taxon>
        <taxon>Alphaproteobacteria</taxon>
        <taxon>Sphingomonadales</taxon>
        <taxon>Sphingomonadaceae</taxon>
        <taxon>Sphingomonas</taxon>
    </lineage>
</organism>
<keyword evidence="4 5" id="KW-0408">Iron</keyword>
<reference evidence="7 8" key="1">
    <citation type="submission" date="2018-04" db="EMBL/GenBank/DDBJ databases">
        <title>Genomic Encyclopedia of Type Strains, Phase III (KMG-III): the genomes of soil and plant-associated and newly described type strains.</title>
        <authorList>
            <person name="Whitman W."/>
        </authorList>
    </citation>
    <scope>NUCLEOTIDE SEQUENCE [LARGE SCALE GENOMIC DNA]</scope>
    <source>
        <strain evidence="7 8">MA101b</strain>
    </source>
</reference>
<evidence type="ECO:0000256" key="3">
    <source>
        <dbReference type="ARBA" id="ARBA00023002"/>
    </source>
</evidence>
<dbReference type="GO" id="GO:0016121">
    <property type="term" value="P:carotene catabolic process"/>
    <property type="evidence" value="ECO:0007669"/>
    <property type="project" value="TreeGrafter"/>
</dbReference>
<keyword evidence="6 7" id="KW-0223">Dioxygenase</keyword>
<dbReference type="GO" id="GO:0046872">
    <property type="term" value="F:metal ion binding"/>
    <property type="evidence" value="ECO:0007669"/>
    <property type="project" value="UniProtKB-KW"/>
</dbReference>
<dbReference type="AlphaFoldDB" id="A0A2T5GJ46"/>
<protein>
    <recommendedName>
        <fullName evidence="6">Dioxygenase</fullName>
        <ecNumber evidence="6">1.13.11.-</ecNumber>
    </recommendedName>
</protein>
<dbReference type="EC" id="1.13.11.-" evidence="6"/>
<keyword evidence="8" id="KW-1185">Reference proteome</keyword>
<feature type="binding site" evidence="5">
    <location>
        <position position="217"/>
    </location>
    <ligand>
        <name>Fe cation</name>
        <dbReference type="ChEBI" id="CHEBI:24875"/>
        <note>catalytic</note>
    </ligand>
</feature>
<dbReference type="PANTHER" id="PTHR10543:SF89">
    <property type="entry name" value="CAROTENOID 9,10(9',10')-CLEAVAGE DIOXYGENASE 1"/>
    <property type="match status" value="1"/>
</dbReference>
<comment type="cofactor">
    <cofactor evidence="5 6">
        <name>Fe(2+)</name>
        <dbReference type="ChEBI" id="CHEBI:29033"/>
    </cofactor>
    <text evidence="5 6">Binds 1 Fe(2+) ion per subunit.</text>
</comment>
<dbReference type="Proteomes" id="UP000244189">
    <property type="component" value="Unassembled WGS sequence"/>
</dbReference>
<sequence>MASVLATIDDGEVEEGQRTAHRFLTGIHRPMEQELTLTELEVRGTIPQTLCGRYLRTGPNPIAPDPASYHWFTGDGMVHGLAIRDGKALWYRNRWIGSHANAAARGTTPAPGPRHGPSDTVNTNVVDLAGRVFAVVEGGSYPVALSETLDEQHYDDFGGSLAGAFTAHPHRDPLTGEHHGICYEGRCPNEIRHVVLDATGTVVRQEPIAVEHGPMIHDCAITARYVIILDLPVTFSLAAHLAGQPLPYAWNSAHRARVGLMPKGSDQHAIIWCDVDPAYVFHVANAFDLPDGLVVLDVCVYPTMFAGEPGGPDATSRGLERWTLDPVSGTTIVDTIDAAPQEFPRIDERRFGQTYRYAYALATQSDRRFQSAGRLYKHDLVEGGREVHDFGADRHPGEFVFVPAHEDAGEDEGWLIGFVIDERTDTTELVILNAARFEGAPVATVRLPHRVPPGFHGNWINGGNTQ</sequence>
<gene>
    <name evidence="7" type="ORF">C8J26_3099</name>
</gene>
<feature type="binding site" evidence="5">
    <location>
        <position position="282"/>
    </location>
    <ligand>
        <name>Fe cation</name>
        <dbReference type="ChEBI" id="CHEBI:24875"/>
        <note>catalytic</note>
    </ligand>
</feature>
<evidence type="ECO:0000313" key="7">
    <source>
        <dbReference type="EMBL" id="PTQ59355.1"/>
    </source>
</evidence>
<feature type="binding site" evidence="5">
    <location>
        <position position="456"/>
    </location>
    <ligand>
        <name>Fe cation</name>
        <dbReference type="ChEBI" id="CHEBI:24875"/>
        <note>catalytic</note>
    </ligand>
</feature>
<dbReference type="InterPro" id="IPR004294">
    <property type="entry name" value="Carotenoid_Oase"/>
</dbReference>
<comment type="caution">
    <text evidence="7">The sequence shown here is derived from an EMBL/GenBank/DDBJ whole genome shotgun (WGS) entry which is preliminary data.</text>
</comment>
<feature type="binding site" evidence="5">
    <location>
        <position position="168"/>
    </location>
    <ligand>
        <name>Fe cation</name>
        <dbReference type="ChEBI" id="CHEBI:24875"/>
        <note>catalytic</note>
    </ligand>
</feature>
<dbReference type="EMBL" id="QAOG01000005">
    <property type="protein sequence ID" value="PTQ59355.1"/>
    <property type="molecule type" value="Genomic_DNA"/>
</dbReference>
<keyword evidence="2 5" id="KW-0479">Metal-binding</keyword>
<evidence type="ECO:0000256" key="6">
    <source>
        <dbReference type="RuleBase" id="RU364048"/>
    </source>
</evidence>
<evidence type="ECO:0000313" key="8">
    <source>
        <dbReference type="Proteomes" id="UP000244189"/>
    </source>
</evidence>
<name>A0A2T5GJ46_9SPHN</name>
<proteinExistence type="inferred from homology"/>
<dbReference type="GO" id="GO:0010436">
    <property type="term" value="F:carotenoid dioxygenase activity"/>
    <property type="evidence" value="ECO:0007669"/>
    <property type="project" value="TreeGrafter"/>
</dbReference>
<evidence type="ECO:0000256" key="2">
    <source>
        <dbReference type="ARBA" id="ARBA00022723"/>
    </source>
</evidence>
<evidence type="ECO:0000256" key="4">
    <source>
        <dbReference type="ARBA" id="ARBA00023004"/>
    </source>
</evidence>
<evidence type="ECO:0000256" key="5">
    <source>
        <dbReference type="PIRSR" id="PIRSR604294-1"/>
    </source>
</evidence>
<dbReference type="PANTHER" id="PTHR10543">
    <property type="entry name" value="BETA-CAROTENE DIOXYGENASE"/>
    <property type="match status" value="1"/>
</dbReference>
<dbReference type="RefSeq" id="WP_107959112.1">
    <property type="nucleotide sequence ID" value="NZ_QAOG01000005.1"/>
</dbReference>
<evidence type="ECO:0000256" key="1">
    <source>
        <dbReference type="ARBA" id="ARBA00006787"/>
    </source>
</evidence>
<keyword evidence="3 6" id="KW-0560">Oxidoreductase</keyword>
<accession>A0A2T5GJ46</accession>
<comment type="similarity">
    <text evidence="1 6">Belongs to the carotenoid oxygenase family.</text>
</comment>